<dbReference type="Proteomes" id="UP001516400">
    <property type="component" value="Unassembled WGS sequence"/>
</dbReference>
<reference evidence="1 2" key="1">
    <citation type="journal article" date="2021" name="BMC Biol.">
        <title>Horizontally acquired antibacterial genes associated with adaptive radiation of ladybird beetles.</title>
        <authorList>
            <person name="Li H.S."/>
            <person name="Tang X.F."/>
            <person name="Huang Y.H."/>
            <person name="Xu Z.Y."/>
            <person name="Chen M.L."/>
            <person name="Du X.Y."/>
            <person name="Qiu B.Y."/>
            <person name="Chen P.T."/>
            <person name="Zhang W."/>
            <person name="Slipinski A."/>
            <person name="Escalona H.E."/>
            <person name="Waterhouse R.M."/>
            <person name="Zwick A."/>
            <person name="Pang H."/>
        </authorList>
    </citation>
    <scope>NUCLEOTIDE SEQUENCE [LARGE SCALE GENOMIC DNA]</scope>
    <source>
        <strain evidence="1">SYSU2018</strain>
    </source>
</reference>
<evidence type="ECO:0000313" key="1">
    <source>
        <dbReference type="EMBL" id="KAL3278918.1"/>
    </source>
</evidence>
<proteinExistence type="predicted"/>
<organism evidence="1 2">
    <name type="scientific">Cryptolaemus montrouzieri</name>
    <dbReference type="NCBI Taxonomy" id="559131"/>
    <lineage>
        <taxon>Eukaryota</taxon>
        <taxon>Metazoa</taxon>
        <taxon>Ecdysozoa</taxon>
        <taxon>Arthropoda</taxon>
        <taxon>Hexapoda</taxon>
        <taxon>Insecta</taxon>
        <taxon>Pterygota</taxon>
        <taxon>Neoptera</taxon>
        <taxon>Endopterygota</taxon>
        <taxon>Coleoptera</taxon>
        <taxon>Polyphaga</taxon>
        <taxon>Cucujiformia</taxon>
        <taxon>Coccinelloidea</taxon>
        <taxon>Coccinellidae</taxon>
        <taxon>Scymninae</taxon>
        <taxon>Scymnini</taxon>
        <taxon>Cryptolaemus</taxon>
    </lineage>
</organism>
<protein>
    <submittedName>
        <fullName evidence="1">Uncharacterized protein</fullName>
    </submittedName>
</protein>
<dbReference type="AlphaFoldDB" id="A0ABD2NJN9"/>
<keyword evidence="2" id="KW-1185">Reference proteome</keyword>
<sequence>MSRSYEEEIKHLQKLYDELMSDEDIDVADLYADYVLIASLSDTVSEHPELLAMKQDIPQSNENIAGQRFLKQILELSPEDKAFLQRTLIPSLDAHKDENERSNQLNHNFQMKEKKMQLPLGLGK</sequence>
<dbReference type="EMBL" id="JABFTP020000124">
    <property type="protein sequence ID" value="KAL3278918.1"/>
    <property type="molecule type" value="Genomic_DNA"/>
</dbReference>
<evidence type="ECO:0000313" key="2">
    <source>
        <dbReference type="Proteomes" id="UP001516400"/>
    </source>
</evidence>
<comment type="caution">
    <text evidence="1">The sequence shown here is derived from an EMBL/GenBank/DDBJ whole genome shotgun (WGS) entry which is preliminary data.</text>
</comment>
<accession>A0ABD2NJN9</accession>
<name>A0ABD2NJN9_9CUCU</name>
<gene>
    <name evidence="1" type="ORF">HHI36_016436</name>
</gene>